<dbReference type="EMBL" id="SVER01000013">
    <property type="protein sequence ID" value="MBE5919431.1"/>
    <property type="molecule type" value="Genomic_DNA"/>
</dbReference>
<keyword evidence="1" id="KW-0175">Coiled coil</keyword>
<feature type="coiled-coil region" evidence="1">
    <location>
        <begin position="4"/>
        <end position="38"/>
    </location>
</feature>
<protein>
    <recommendedName>
        <fullName evidence="4">DUF5082 domain-containing protein</fullName>
    </recommendedName>
</protein>
<dbReference type="Proteomes" id="UP000766246">
    <property type="component" value="Unassembled WGS sequence"/>
</dbReference>
<proteinExistence type="predicted"/>
<sequence length="138" mass="16271">MSEISYLQNRISQLEDEIRKLEKERSNGEELIEDVTIKKNRNLEEMQRRRNTVRRIDDLRSSAPYADTVISRLLDVYNDNRGGELDSNAQDIINKAHDRINAINYEIQCKRDEIASCYARIEAIRAEEERERNEQSKA</sequence>
<evidence type="ECO:0000313" key="2">
    <source>
        <dbReference type="EMBL" id="MBE5919431.1"/>
    </source>
</evidence>
<evidence type="ECO:0008006" key="4">
    <source>
        <dbReference type="Google" id="ProtNLM"/>
    </source>
</evidence>
<evidence type="ECO:0000256" key="1">
    <source>
        <dbReference type="SAM" id="Coils"/>
    </source>
</evidence>
<accession>A0A927U972</accession>
<comment type="caution">
    <text evidence="2">The sequence shown here is derived from an EMBL/GenBank/DDBJ whole genome shotgun (WGS) entry which is preliminary data.</text>
</comment>
<reference evidence="2" key="1">
    <citation type="submission" date="2019-04" db="EMBL/GenBank/DDBJ databases">
        <title>Evolution of Biomass-Degrading Anaerobic Consortia Revealed by Metagenomics.</title>
        <authorList>
            <person name="Peng X."/>
        </authorList>
    </citation>
    <scope>NUCLEOTIDE SEQUENCE</scope>
    <source>
        <strain evidence="2">SIG311</strain>
    </source>
</reference>
<organism evidence="2 3">
    <name type="scientific">Pseudobutyrivibrio ruminis</name>
    <dbReference type="NCBI Taxonomy" id="46206"/>
    <lineage>
        <taxon>Bacteria</taxon>
        <taxon>Bacillati</taxon>
        <taxon>Bacillota</taxon>
        <taxon>Clostridia</taxon>
        <taxon>Lachnospirales</taxon>
        <taxon>Lachnospiraceae</taxon>
        <taxon>Pseudobutyrivibrio</taxon>
    </lineage>
</organism>
<gene>
    <name evidence="2" type="ORF">E7272_06245</name>
</gene>
<name>A0A927U972_9FIRM</name>
<dbReference type="AlphaFoldDB" id="A0A927U972"/>
<evidence type="ECO:0000313" key="3">
    <source>
        <dbReference type="Proteomes" id="UP000766246"/>
    </source>
</evidence>